<gene>
    <name evidence="1" type="ORF">P154DRAFT_139801</name>
</gene>
<name>A0A6A5WNB1_9PLEO</name>
<accession>A0A6A5WNB1</accession>
<dbReference type="Proteomes" id="UP000799779">
    <property type="component" value="Unassembled WGS sequence"/>
</dbReference>
<sequence>MCMYTCANRYCGVFLLPGGFVGLWVFGESMGDILVCRLVYLDVVAGTQMCSESTARKLGRVVHVRIDTGAANNVNFGFFLLQVYAYASGTLCIMTGDDSYLR</sequence>
<dbReference type="AlphaFoldDB" id="A0A6A5WNB1"/>
<evidence type="ECO:0000313" key="2">
    <source>
        <dbReference type="Proteomes" id="UP000799779"/>
    </source>
</evidence>
<organism evidence="1 2">
    <name type="scientific">Amniculicola lignicola CBS 123094</name>
    <dbReference type="NCBI Taxonomy" id="1392246"/>
    <lineage>
        <taxon>Eukaryota</taxon>
        <taxon>Fungi</taxon>
        <taxon>Dikarya</taxon>
        <taxon>Ascomycota</taxon>
        <taxon>Pezizomycotina</taxon>
        <taxon>Dothideomycetes</taxon>
        <taxon>Pleosporomycetidae</taxon>
        <taxon>Pleosporales</taxon>
        <taxon>Amniculicolaceae</taxon>
        <taxon>Amniculicola</taxon>
    </lineage>
</organism>
<evidence type="ECO:0000313" key="1">
    <source>
        <dbReference type="EMBL" id="KAF2002508.1"/>
    </source>
</evidence>
<reference evidence="1" key="1">
    <citation type="journal article" date="2020" name="Stud. Mycol.">
        <title>101 Dothideomycetes genomes: a test case for predicting lifestyles and emergence of pathogens.</title>
        <authorList>
            <person name="Haridas S."/>
            <person name="Albert R."/>
            <person name="Binder M."/>
            <person name="Bloem J."/>
            <person name="Labutti K."/>
            <person name="Salamov A."/>
            <person name="Andreopoulos B."/>
            <person name="Baker S."/>
            <person name="Barry K."/>
            <person name="Bills G."/>
            <person name="Bluhm B."/>
            <person name="Cannon C."/>
            <person name="Castanera R."/>
            <person name="Culley D."/>
            <person name="Daum C."/>
            <person name="Ezra D."/>
            <person name="Gonzalez J."/>
            <person name="Henrissat B."/>
            <person name="Kuo A."/>
            <person name="Liang C."/>
            <person name="Lipzen A."/>
            <person name="Lutzoni F."/>
            <person name="Magnuson J."/>
            <person name="Mondo S."/>
            <person name="Nolan M."/>
            <person name="Ohm R."/>
            <person name="Pangilinan J."/>
            <person name="Park H.-J."/>
            <person name="Ramirez L."/>
            <person name="Alfaro M."/>
            <person name="Sun H."/>
            <person name="Tritt A."/>
            <person name="Yoshinaga Y."/>
            <person name="Zwiers L.-H."/>
            <person name="Turgeon B."/>
            <person name="Goodwin S."/>
            <person name="Spatafora J."/>
            <person name="Crous P."/>
            <person name="Grigoriev I."/>
        </authorList>
    </citation>
    <scope>NUCLEOTIDE SEQUENCE</scope>
    <source>
        <strain evidence="1">CBS 123094</strain>
    </source>
</reference>
<keyword evidence="2" id="KW-1185">Reference proteome</keyword>
<dbReference type="EMBL" id="ML977577">
    <property type="protein sequence ID" value="KAF2002508.1"/>
    <property type="molecule type" value="Genomic_DNA"/>
</dbReference>
<protein>
    <submittedName>
        <fullName evidence="1">Uncharacterized protein</fullName>
    </submittedName>
</protein>
<proteinExistence type="predicted"/>